<gene>
    <name evidence="1" type="ORF">IAB46_03430</name>
</gene>
<protein>
    <submittedName>
        <fullName evidence="1">Uncharacterized protein</fullName>
    </submittedName>
</protein>
<evidence type="ECO:0000313" key="2">
    <source>
        <dbReference type="Proteomes" id="UP000823927"/>
    </source>
</evidence>
<accession>A0A9D1F3T7</accession>
<reference evidence="1" key="2">
    <citation type="journal article" date="2021" name="PeerJ">
        <title>Extensive microbial diversity within the chicken gut microbiome revealed by metagenomics and culture.</title>
        <authorList>
            <person name="Gilroy R."/>
            <person name="Ravi A."/>
            <person name="Getino M."/>
            <person name="Pursley I."/>
            <person name="Horton D.L."/>
            <person name="Alikhan N.F."/>
            <person name="Baker D."/>
            <person name="Gharbi K."/>
            <person name="Hall N."/>
            <person name="Watson M."/>
            <person name="Adriaenssens E.M."/>
            <person name="Foster-Nyarko E."/>
            <person name="Jarju S."/>
            <person name="Secka A."/>
            <person name="Antonio M."/>
            <person name="Oren A."/>
            <person name="Chaudhuri R.R."/>
            <person name="La Ragione R."/>
            <person name="Hildebrand F."/>
            <person name="Pallen M.J."/>
        </authorList>
    </citation>
    <scope>NUCLEOTIDE SEQUENCE</scope>
    <source>
        <strain evidence="1">CHK178-757</strain>
    </source>
</reference>
<proteinExistence type="predicted"/>
<dbReference type="EMBL" id="DVIT01000013">
    <property type="protein sequence ID" value="HIS46607.1"/>
    <property type="molecule type" value="Genomic_DNA"/>
</dbReference>
<dbReference type="AlphaFoldDB" id="A0A9D1F3T7"/>
<sequence>MRICFTQMSEAAAQLEDQAAQIRAVTDAVEKLILALQCEASLEAVGSCLKKQQEPLMDQIRCLKAMAGVLEQASARYGQSEIHIGEQYEEGNTRLFAAGYVEYKIPKLYVNVLNGL</sequence>
<reference evidence="1" key="1">
    <citation type="submission" date="2020-10" db="EMBL/GenBank/DDBJ databases">
        <authorList>
            <person name="Gilroy R."/>
        </authorList>
    </citation>
    <scope>NUCLEOTIDE SEQUENCE</scope>
    <source>
        <strain evidence="1">CHK178-757</strain>
    </source>
</reference>
<evidence type="ECO:0000313" key="1">
    <source>
        <dbReference type="EMBL" id="HIS46607.1"/>
    </source>
</evidence>
<organism evidence="1 2">
    <name type="scientific">Candidatus Scybalocola faecigallinarum</name>
    <dbReference type="NCBI Taxonomy" id="2840941"/>
    <lineage>
        <taxon>Bacteria</taxon>
        <taxon>Bacillati</taxon>
        <taxon>Bacillota</taxon>
        <taxon>Clostridia</taxon>
        <taxon>Lachnospirales</taxon>
        <taxon>Lachnospiraceae</taxon>
        <taxon>Lachnospiraceae incertae sedis</taxon>
        <taxon>Candidatus Scybalocola (ex Gilroy et al. 2021)</taxon>
    </lineage>
</organism>
<comment type="caution">
    <text evidence="1">The sequence shown here is derived from an EMBL/GenBank/DDBJ whole genome shotgun (WGS) entry which is preliminary data.</text>
</comment>
<name>A0A9D1F3T7_9FIRM</name>
<dbReference type="Proteomes" id="UP000823927">
    <property type="component" value="Unassembled WGS sequence"/>
</dbReference>